<evidence type="ECO:0000256" key="6">
    <source>
        <dbReference type="ARBA" id="ARBA00022729"/>
    </source>
</evidence>
<dbReference type="GO" id="GO:0043005">
    <property type="term" value="C:neuron projection"/>
    <property type="evidence" value="ECO:0007669"/>
    <property type="project" value="TreeGrafter"/>
</dbReference>
<gene>
    <name evidence="18" type="ORF">C7M84_021441</name>
</gene>
<dbReference type="GO" id="GO:0016486">
    <property type="term" value="P:peptide hormone processing"/>
    <property type="evidence" value="ECO:0007669"/>
    <property type="project" value="UniProtKB-ARBA"/>
</dbReference>
<dbReference type="PROSITE" id="PS00137">
    <property type="entry name" value="SUBTILASE_HIS"/>
    <property type="match status" value="1"/>
</dbReference>
<dbReference type="InterPro" id="IPR008979">
    <property type="entry name" value="Galactose-bd-like_sf"/>
</dbReference>
<evidence type="ECO:0000259" key="17">
    <source>
        <dbReference type="PROSITE" id="PS51829"/>
    </source>
</evidence>
<keyword evidence="11" id="KW-0325">Glycoprotein</keyword>
<dbReference type="EMBL" id="QCYY01004495">
    <property type="protein sequence ID" value="ROT60897.1"/>
    <property type="molecule type" value="Genomic_DNA"/>
</dbReference>
<comment type="caution">
    <text evidence="18">The sequence shown here is derived from an EMBL/GenBank/DDBJ whole genome shotgun (WGS) entry which is preliminary data.</text>
</comment>
<dbReference type="InterPro" id="IPR015500">
    <property type="entry name" value="Peptidase_S8_subtilisin-rel"/>
</dbReference>
<comment type="similarity">
    <text evidence="2">Belongs to the peptidase S8 family. Furin subfamily.</text>
</comment>
<dbReference type="CDD" id="cd04059">
    <property type="entry name" value="Peptidases_S8_Protein_convertases_Kexins_Furin-like"/>
    <property type="match status" value="1"/>
</dbReference>
<keyword evidence="4" id="KW-0645">Protease</keyword>
<dbReference type="InterPro" id="IPR034182">
    <property type="entry name" value="Kexin/furin"/>
</dbReference>
<evidence type="ECO:0000256" key="4">
    <source>
        <dbReference type="ARBA" id="ARBA00022670"/>
    </source>
</evidence>
<dbReference type="Gene3D" id="2.60.120.260">
    <property type="entry name" value="Galactose-binding domain-like"/>
    <property type="match status" value="1"/>
</dbReference>
<dbReference type="STRING" id="6689.A0A423S9Q2"/>
<dbReference type="Pfam" id="PF16470">
    <property type="entry name" value="S8_pro-domain"/>
    <property type="match status" value="1"/>
</dbReference>
<dbReference type="Proteomes" id="UP000283509">
    <property type="component" value="Unassembled WGS sequence"/>
</dbReference>
<sequence>MEALSPCPFRSRLRWPDWGAGDPVVGSTDEFHFVHNAIPHARTKRSILHTRKLKADPQVHSAFQQLGFRRVKRGYKPLKVENLVPLQSIQSDRDPTDPYFEYQWYLKNTGQNGGKPRLDLNVEAAWAQGFTGRNVTTAIMDDGIDYMHPDLRHNYNARASWDFSSNDPYPYPRYTDDWFNSHGTRCAGEVSAARDNGVCGVGIAYDSLVAGIRMLDQPYMTDLIEANSMGHEPNLIHIYSASWGPTDDGKTVDGPRNATMKAIVRGVNETGALTPPPPPPFPQGRNGLGNIYATTDLYGKCTKTHSEPPAAGCRSLRPKPHLTVLTSKRNSLFDAKHRYDWHMNGVGLEFNHLFGFGVLDAGAMVALARDWVTVPPRYHCQAGIYQTPRLVAGPGGRFVGSSGPPRPNSLPGLPPNRKISVNETIEIKIETDACAWSDTEVNYLEHVQAVITLNASRRGDVELFIVSPMDTK</sequence>
<evidence type="ECO:0000256" key="2">
    <source>
        <dbReference type="ARBA" id="ARBA00005325"/>
    </source>
</evidence>
<keyword evidence="9" id="KW-0865">Zymogen</keyword>
<dbReference type="InterPro" id="IPR023827">
    <property type="entry name" value="Peptidase_S8_Asp-AS"/>
</dbReference>
<evidence type="ECO:0000256" key="13">
    <source>
        <dbReference type="ARBA" id="ARBA00039000"/>
    </source>
</evidence>
<comment type="caution">
    <text evidence="16">Lacks conserved residue(s) required for the propagation of feature annotation.</text>
</comment>
<dbReference type="AlphaFoldDB" id="A0A423S9Q2"/>
<keyword evidence="7" id="KW-0378">Hydrolase</keyword>
<dbReference type="PANTHER" id="PTHR42884:SF13">
    <property type="entry name" value="NEUROENDOCRINE CONVERTASE 2"/>
    <property type="match status" value="1"/>
</dbReference>
<dbReference type="SUPFAM" id="SSF54897">
    <property type="entry name" value="Protease propeptides/inhibitors"/>
    <property type="match status" value="1"/>
</dbReference>
<keyword evidence="6" id="KW-0732">Signal</keyword>
<evidence type="ECO:0000256" key="11">
    <source>
        <dbReference type="ARBA" id="ARBA00023180"/>
    </source>
</evidence>
<evidence type="ECO:0000313" key="18">
    <source>
        <dbReference type="EMBL" id="ROT60897.1"/>
    </source>
</evidence>
<dbReference type="PROSITE" id="PS00136">
    <property type="entry name" value="SUBTILASE_ASP"/>
    <property type="match status" value="1"/>
</dbReference>
<evidence type="ECO:0000256" key="1">
    <source>
        <dbReference type="ARBA" id="ARBA00004613"/>
    </source>
</evidence>
<evidence type="ECO:0000256" key="7">
    <source>
        <dbReference type="ARBA" id="ARBA00022801"/>
    </source>
</evidence>
<keyword evidence="10" id="KW-1015">Disulfide bond</keyword>
<dbReference type="PROSITE" id="PS51892">
    <property type="entry name" value="SUBTILASE"/>
    <property type="match status" value="1"/>
</dbReference>
<keyword evidence="5" id="KW-0165">Cleavage on pair of basic residues</keyword>
<keyword evidence="3" id="KW-0964">Secreted</keyword>
<reference evidence="18 19" key="2">
    <citation type="submission" date="2019-01" db="EMBL/GenBank/DDBJ databases">
        <title>The decoding of complex shrimp genome reveals the adaptation for benthos swimmer, frequently molting mechanism and breeding impact on genome.</title>
        <authorList>
            <person name="Sun Y."/>
            <person name="Gao Y."/>
            <person name="Yu Y."/>
        </authorList>
    </citation>
    <scope>NUCLEOTIDE SEQUENCE [LARGE SCALE GENOMIC DNA]</scope>
    <source>
        <tissue evidence="18">Muscle</tissue>
    </source>
</reference>
<organism evidence="18 19">
    <name type="scientific">Penaeus vannamei</name>
    <name type="common">Whiteleg shrimp</name>
    <name type="synonym">Litopenaeus vannamei</name>
    <dbReference type="NCBI Taxonomy" id="6689"/>
    <lineage>
        <taxon>Eukaryota</taxon>
        <taxon>Metazoa</taxon>
        <taxon>Ecdysozoa</taxon>
        <taxon>Arthropoda</taxon>
        <taxon>Crustacea</taxon>
        <taxon>Multicrustacea</taxon>
        <taxon>Malacostraca</taxon>
        <taxon>Eumalacostraca</taxon>
        <taxon>Eucarida</taxon>
        <taxon>Decapoda</taxon>
        <taxon>Dendrobranchiata</taxon>
        <taxon>Penaeoidea</taxon>
        <taxon>Penaeidae</taxon>
        <taxon>Penaeus</taxon>
    </lineage>
</organism>
<evidence type="ECO:0000256" key="12">
    <source>
        <dbReference type="ARBA" id="ARBA00036323"/>
    </source>
</evidence>
<evidence type="ECO:0000256" key="8">
    <source>
        <dbReference type="ARBA" id="ARBA00022825"/>
    </source>
</evidence>
<proteinExistence type="inferred from homology"/>
<feature type="domain" description="P/Homo B" evidence="17">
    <location>
        <begin position="402"/>
        <end position="472"/>
    </location>
</feature>
<dbReference type="Pfam" id="PF00082">
    <property type="entry name" value="Peptidase_S8"/>
    <property type="match status" value="1"/>
</dbReference>
<dbReference type="InterPro" id="IPR032815">
    <property type="entry name" value="S8_pro-domain"/>
</dbReference>
<dbReference type="GO" id="GO:0004252">
    <property type="term" value="F:serine-type endopeptidase activity"/>
    <property type="evidence" value="ECO:0007669"/>
    <property type="project" value="UniProtKB-EC"/>
</dbReference>
<dbReference type="EC" id="3.4.21.94" evidence="13"/>
<dbReference type="InterPro" id="IPR036852">
    <property type="entry name" value="Peptidase_S8/S53_dom_sf"/>
</dbReference>
<dbReference type="GO" id="GO:0016020">
    <property type="term" value="C:membrane"/>
    <property type="evidence" value="ECO:0007669"/>
    <property type="project" value="TreeGrafter"/>
</dbReference>
<comment type="subcellular location">
    <subcellularLocation>
        <location evidence="1">Secreted</location>
    </subcellularLocation>
</comment>
<dbReference type="InterPro" id="IPR002884">
    <property type="entry name" value="P_dom"/>
</dbReference>
<dbReference type="GO" id="GO:0005615">
    <property type="term" value="C:extracellular space"/>
    <property type="evidence" value="ECO:0007669"/>
    <property type="project" value="TreeGrafter"/>
</dbReference>
<dbReference type="Gene3D" id="3.40.50.200">
    <property type="entry name" value="Peptidase S8/S53 domain"/>
    <property type="match status" value="1"/>
</dbReference>
<reference evidence="18 19" key="1">
    <citation type="submission" date="2018-04" db="EMBL/GenBank/DDBJ databases">
        <authorList>
            <person name="Zhang X."/>
            <person name="Yuan J."/>
            <person name="Li F."/>
            <person name="Xiang J."/>
        </authorList>
    </citation>
    <scope>NUCLEOTIDE SEQUENCE [LARGE SCALE GENOMIC DNA]</scope>
    <source>
        <tissue evidence="18">Muscle</tissue>
    </source>
</reference>
<dbReference type="SUPFAM" id="SSF49785">
    <property type="entry name" value="Galactose-binding domain-like"/>
    <property type="match status" value="1"/>
</dbReference>
<dbReference type="InterPro" id="IPR038466">
    <property type="entry name" value="S8_pro-domain_sf"/>
</dbReference>
<evidence type="ECO:0000256" key="10">
    <source>
        <dbReference type="ARBA" id="ARBA00023157"/>
    </source>
</evidence>
<evidence type="ECO:0000256" key="14">
    <source>
        <dbReference type="ARBA" id="ARBA00039626"/>
    </source>
</evidence>
<keyword evidence="19" id="KW-1185">Reference proteome</keyword>
<dbReference type="PRINTS" id="PR00723">
    <property type="entry name" value="SUBTILISIN"/>
</dbReference>
<dbReference type="SUPFAM" id="SSF52743">
    <property type="entry name" value="Subtilisin-like"/>
    <property type="match status" value="1"/>
</dbReference>
<protein>
    <recommendedName>
        <fullName evidence="14">Neuroendocrine convertase 2</fullName>
        <ecNumber evidence="13">3.4.21.94</ecNumber>
    </recommendedName>
    <alternativeName>
        <fullName evidence="15">Prohormone convertase 2</fullName>
    </alternativeName>
</protein>
<dbReference type="OrthoDB" id="300641at2759"/>
<dbReference type="Gene3D" id="3.30.70.850">
    <property type="entry name" value="Peptidase S8, pro-domain"/>
    <property type="match status" value="1"/>
</dbReference>
<evidence type="ECO:0000256" key="5">
    <source>
        <dbReference type="ARBA" id="ARBA00022685"/>
    </source>
</evidence>
<dbReference type="InterPro" id="IPR000209">
    <property type="entry name" value="Peptidase_S8/S53_dom"/>
</dbReference>
<evidence type="ECO:0000256" key="15">
    <source>
        <dbReference type="ARBA" id="ARBA00042708"/>
    </source>
</evidence>
<dbReference type="PROSITE" id="PS51829">
    <property type="entry name" value="P_HOMO_B"/>
    <property type="match status" value="1"/>
</dbReference>
<dbReference type="PANTHER" id="PTHR42884">
    <property type="entry name" value="PROPROTEIN CONVERTASE SUBTILISIN/KEXIN-RELATED"/>
    <property type="match status" value="1"/>
</dbReference>
<keyword evidence="8" id="KW-0720">Serine protease</keyword>
<comment type="catalytic activity">
    <reaction evidence="12">
        <text>Release of protein hormones and neuropeptides from their precursors, generally by hydrolysis of -Lys-Arg-|- bonds.</text>
        <dbReference type="EC" id="3.4.21.94"/>
    </reaction>
</comment>
<evidence type="ECO:0000256" key="3">
    <source>
        <dbReference type="ARBA" id="ARBA00022525"/>
    </source>
</evidence>
<name>A0A423S9Q2_PENVA</name>
<accession>A0A423S9Q2</accession>
<evidence type="ECO:0000256" key="16">
    <source>
        <dbReference type="PROSITE-ProRule" id="PRU01240"/>
    </source>
</evidence>
<evidence type="ECO:0000256" key="9">
    <source>
        <dbReference type="ARBA" id="ARBA00023145"/>
    </source>
</evidence>
<dbReference type="InterPro" id="IPR022398">
    <property type="entry name" value="Peptidase_S8_His-AS"/>
</dbReference>
<evidence type="ECO:0000313" key="19">
    <source>
        <dbReference type="Proteomes" id="UP000283509"/>
    </source>
</evidence>